<comment type="subcellular location">
    <subcellularLocation>
        <location evidence="1">Cell inner membrane</location>
        <topology evidence="1">Multi-pass membrane protein</topology>
    </subcellularLocation>
</comment>
<evidence type="ECO:0000256" key="8">
    <source>
        <dbReference type="ARBA" id="ARBA00035655"/>
    </source>
</evidence>
<evidence type="ECO:0000256" key="7">
    <source>
        <dbReference type="ARBA" id="ARBA00023136"/>
    </source>
</evidence>
<evidence type="ECO:0000256" key="6">
    <source>
        <dbReference type="ARBA" id="ARBA00022989"/>
    </source>
</evidence>
<organism evidence="10 11">
    <name type="scientific">Polynucleobacter kasalickyi</name>
    <dbReference type="NCBI Taxonomy" id="1938817"/>
    <lineage>
        <taxon>Bacteria</taxon>
        <taxon>Pseudomonadati</taxon>
        <taxon>Pseudomonadota</taxon>
        <taxon>Betaproteobacteria</taxon>
        <taxon>Burkholderiales</taxon>
        <taxon>Burkholderiaceae</taxon>
        <taxon>Polynucleobacter</taxon>
    </lineage>
</organism>
<protein>
    <submittedName>
        <fullName evidence="10">Uncharacterized protein</fullName>
    </submittedName>
</protein>
<keyword evidence="3" id="KW-1003">Cell membrane</keyword>
<name>A0A1W1Y9E7_9BURK</name>
<sequence>MITINWHEFTPQSALAGGILIGLAAAILALFNGRIMGVSGIVSQLFTAGTPPKEHFRWHLLFIFGMLLAPMFYRSVAYIPKAQDHATILQLIIAGTLVGIGTRLGSGCTSGHGVCGLGRLSPRSLIATLCFMGSGFIAGYYFLHGVNS</sequence>
<evidence type="ECO:0000256" key="1">
    <source>
        <dbReference type="ARBA" id="ARBA00004429"/>
    </source>
</evidence>
<keyword evidence="5 9" id="KW-0812">Transmembrane</keyword>
<dbReference type="AlphaFoldDB" id="A0A1W1Y9E7"/>
<keyword evidence="2" id="KW-0813">Transport</keyword>
<evidence type="ECO:0000256" key="2">
    <source>
        <dbReference type="ARBA" id="ARBA00022448"/>
    </source>
</evidence>
<dbReference type="Proteomes" id="UP000192708">
    <property type="component" value="Unassembled WGS sequence"/>
</dbReference>
<dbReference type="InterPro" id="IPR007272">
    <property type="entry name" value="Sulf_transp_TsuA/YedE"/>
</dbReference>
<reference evidence="10 11" key="1">
    <citation type="submission" date="2017-04" db="EMBL/GenBank/DDBJ databases">
        <authorList>
            <person name="Afonso C.L."/>
            <person name="Miller P.J."/>
            <person name="Scott M.A."/>
            <person name="Spackman E."/>
            <person name="Goraichik I."/>
            <person name="Dimitrov K.M."/>
            <person name="Suarez D.L."/>
            <person name="Swayne D.E."/>
        </authorList>
    </citation>
    <scope>NUCLEOTIDE SEQUENCE [LARGE SCALE GENOMIC DNA]</scope>
    <source>
        <strain evidence="10 11">VK13</strain>
    </source>
</reference>
<gene>
    <name evidence="10" type="ORF">SAMN06296008_10292</name>
</gene>
<dbReference type="PANTHER" id="PTHR30574">
    <property type="entry name" value="INNER MEMBRANE PROTEIN YEDE"/>
    <property type="match status" value="1"/>
</dbReference>
<keyword evidence="6 9" id="KW-1133">Transmembrane helix</keyword>
<dbReference type="GO" id="GO:0005886">
    <property type="term" value="C:plasma membrane"/>
    <property type="evidence" value="ECO:0007669"/>
    <property type="project" value="UniProtKB-SubCell"/>
</dbReference>
<comment type="similarity">
    <text evidence="8">Belongs to the TsuA/YedE (TC 9.B.102) family.</text>
</comment>
<dbReference type="EMBL" id="FWXJ01000002">
    <property type="protein sequence ID" value="SMC32461.1"/>
    <property type="molecule type" value="Genomic_DNA"/>
</dbReference>
<dbReference type="STRING" id="1938817.SAMN06296008_10292"/>
<evidence type="ECO:0000256" key="9">
    <source>
        <dbReference type="SAM" id="Phobius"/>
    </source>
</evidence>
<keyword evidence="7 9" id="KW-0472">Membrane</keyword>
<accession>A0A1W1Y9E7</accession>
<evidence type="ECO:0000256" key="5">
    <source>
        <dbReference type="ARBA" id="ARBA00022692"/>
    </source>
</evidence>
<dbReference type="PANTHER" id="PTHR30574:SF1">
    <property type="entry name" value="SULPHUR TRANSPORT DOMAIN-CONTAINING PROTEIN"/>
    <property type="match status" value="1"/>
</dbReference>
<proteinExistence type="inferred from homology"/>
<keyword evidence="4" id="KW-0997">Cell inner membrane</keyword>
<feature type="transmembrane region" description="Helical" evidence="9">
    <location>
        <begin position="125"/>
        <end position="143"/>
    </location>
</feature>
<evidence type="ECO:0000256" key="4">
    <source>
        <dbReference type="ARBA" id="ARBA00022519"/>
    </source>
</evidence>
<feature type="transmembrane region" description="Helical" evidence="9">
    <location>
        <begin position="85"/>
        <end position="104"/>
    </location>
</feature>
<keyword evidence="11" id="KW-1185">Reference proteome</keyword>
<feature type="transmembrane region" description="Helical" evidence="9">
    <location>
        <begin position="14"/>
        <end position="35"/>
    </location>
</feature>
<dbReference type="Pfam" id="PF04143">
    <property type="entry name" value="Sulf_transp"/>
    <property type="match status" value="1"/>
</dbReference>
<evidence type="ECO:0000256" key="3">
    <source>
        <dbReference type="ARBA" id="ARBA00022475"/>
    </source>
</evidence>
<feature type="transmembrane region" description="Helical" evidence="9">
    <location>
        <begin position="56"/>
        <end position="73"/>
    </location>
</feature>
<evidence type="ECO:0000313" key="10">
    <source>
        <dbReference type="EMBL" id="SMC32461.1"/>
    </source>
</evidence>
<evidence type="ECO:0000313" key="11">
    <source>
        <dbReference type="Proteomes" id="UP000192708"/>
    </source>
</evidence>